<accession>A0A165B3X5</accession>
<dbReference type="EMBL" id="KV427693">
    <property type="protein sequence ID" value="KZT00176.1"/>
    <property type="molecule type" value="Genomic_DNA"/>
</dbReference>
<dbReference type="STRING" id="1314785.A0A165B3X5"/>
<protein>
    <submittedName>
        <fullName evidence="1">Uncharacterized protein</fullName>
    </submittedName>
</protein>
<organism evidence="1 2">
    <name type="scientific">Laetiporus sulphureus 93-53</name>
    <dbReference type="NCBI Taxonomy" id="1314785"/>
    <lineage>
        <taxon>Eukaryota</taxon>
        <taxon>Fungi</taxon>
        <taxon>Dikarya</taxon>
        <taxon>Basidiomycota</taxon>
        <taxon>Agaricomycotina</taxon>
        <taxon>Agaricomycetes</taxon>
        <taxon>Polyporales</taxon>
        <taxon>Laetiporus</taxon>
    </lineage>
</organism>
<dbReference type="AlphaFoldDB" id="A0A165B3X5"/>
<gene>
    <name evidence="1" type="ORF">LAESUDRAFT_666682</name>
</gene>
<dbReference type="Gene3D" id="1.10.472.10">
    <property type="entry name" value="Cyclin-like"/>
    <property type="match status" value="2"/>
</dbReference>
<evidence type="ECO:0000313" key="2">
    <source>
        <dbReference type="Proteomes" id="UP000076871"/>
    </source>
</evidence>
<dbReference type="InParanoid" id="A0A165B3X5"/>
<proteinExistence type="predicted"/>
<dbReference type="GeneID" id="63822293"/>
<dbReference type="Proteomes" id="UP000076871">
    <property type="component" value="Unassembled WGS sequence"/>
</dbReference>
<evidence type="ECO:0000313" key="1">
    <source>
        <dbReference type="EMBL" id="KZT00176.1"/>
    </source>
</evidence>
<dbReference type="OrthoDB" id="3250555at2759"/>
<feature type="non-terminal residue" evidence="1">
    <location>
        <position position="1"/>
    </location>
</feature>
<reference evidence="1 2" key="1">
    <citation type="journal article" date="2016" name="Mol. Biol. Evol.">
        <title>Comparative Genomics of Early-Diverging Mushroom-Forming Fungi Provides Insights into the Origins of Lignocellulose Decay Capabilities.</title>
        <authorList>
            <person name="Nagy L.G."/>
            <person name="Riley R."/>
            <person name="Tritt A."/>
            <person name="Adam C."/>
            <person name="Daum C."/>
            <person name="Floudas D."/>
            <person name="Sun H."/>
            <person name="Yadav J.S."/>
            <person name="Pangilinan J."/>
            <person name="Larsson K.H."/>
            <person name="Matsuura K."/>
            <person name="Barry K."/>
            <person name="Labutti K."/>
            <person name="Kuo R."/>
            <person name="Ohm R.A."/>
            <person name="Bhattacharya S.S."/>
            <person name="Shirouzu T."/>
            <person name="Yoshinaga Y."/>
            <person name="Martin F.M."/>
            <person name="Grigoriev I.V."/>
            <person name="Hibbett D.S."/>
        </authorList>
    </citation>
    <scope>NUCLEOTIDE SEQUENCE [LARGE SCALE GENOMIC DNA]</scope>
    <source>
        <strain evidence="1 2">93-53</strain>
    </source>
</reference>
<name>A0A165B3X5_9APHY</name>
<keyword evidence="2" id="KW-1185">Reference proteome</keyword>
<dbReference type="RefSeq" id="XP_040757916.1">
    <property type="nucleotide sequence ID" value="XM_040905263.1"/>
</dbReference>
<sequence length="257" mass="28658">IIWDVAVACLALSVKFHRDVFLPLYSIPAHEFMAIAPHSISYDDFEAAHRDVLYALSYSVGSVTPGMYMQELWEALPSLRQALGFDNGWKIAQEETWAILLEAMMQPDVLRFSMSLLTASAMIDGIIESLVHKYCLDASLAMPRREASGRRAAFLEKATSAASRAALDILELLEHPVVRLYIIGATLRLTLLGGRTSVPRLVAVDGARCLTCLSVGSVLLSISWYCGFMLWSRFRSLSLLLSFCLFLERFSLIKTFP</sequence>